<evidence type="ECO:0000256" key="2">
    <source>
        <dbReference type="SAM" id="MobiDB-lite"/>
    </source>
</evidence>
<name>A0ABM0MWQ4_SACKO</name>
<dbReference type="SMART" id="SM00855">
    <property type="entry name" value="PGAM"/>
    <property type="match status" value="1"/>
</dbReference>
<keyword evidence="3" id="KW-1185">Reference proteome</keyword>
<feature type="non-terminal residue" evidence="4">
    <location>
        <position position="1"/>
    </location>
</feature>
<keyword evidence="1" id="KW-0378">Hydrolase</keyword>
<feature type="region of interest" description="Disordered" evidence="2">
    <location>
        <begin position="349"/>
        <end position="377"/>
    </location>
</feature>
<evidence type="ECO:0000313" key="3">
    <source>
        <dbReference type="Proteomes" id="UP000694865"/>
    </source>
</evidence>
<organism evidence="3 4">
    <name type="scientific">Saccoglossus kowalevskii</name>
    <name type="common">Acorn worm</name>
    <dbReference type="NCBI Taxonomy" id="10224"/>
    <lineage>
        <taxon>Eukaryota</taxon>
        <taxon>Metazoa</taxon>
        <taxon>Hemichordata</taxon>
        <taxon>Enteropneusta</taxon>
        <taxon>Harrimaniidae</taxon>
        <taxon>Saccoglossus</taxon>
    </lineage>
</organism>
<accession>A0ABM0MWQ4</accession>
<protein>
    <submittedName>
        <fullName evidence="4">Uncharacterized protein LOC102800499</fullName>
    </submittedName>
</protein>
<evidence type="ECO:0000313" key="4">
    <source>
        <dbReference type="RefSeq" id="XP_006824445.1"/>
    </source>
</evidence>
<dbReference type="CDD" id="cd07067">
    <property type="entry name" value="HP_PGM_like"/>
    <property type="match status" value="1"/>
</dbReference>
<gene>
    <name evidence="4" type="primary">LOC102800499</name>
</gene>
<dbReference type="PANTHER" id="PTHR46517">
    <property type="entry name" value="FRUCTOSE-2,6-BISPHOSPHATASE TIGAR"/>
    <property type="match status" value="1"/>
</dbReference>
<sequence>GETQCNKQSILQGQQDIPLSEEGLKQAALLGRRLQSQKYTHCFVSDLTRALQTAKQIVSKSKTCQSVPLTKDPRLRERKYGDIEGKPIQELRKAAKRQKVSIRDYNPPGAETIHQVRQRAVVFFQELCQLVVGRKLENLSTPSNGNTNRTLQPPGTADGCSNFLYHVDPNGRADMHAASQGNAAATVLVPSGGKPLQVHVRSNHNTQGNDSESDLEDSTQNFNRERDNTESVDASQVTSKTTQVDVDTSQITANVALTDSVKIKDGQDNEDVGLEGSLKLNKQESVKGGSAIPMKTTCSFLERSAGKQIPCDNTKPGISTPTSVYVPSNTFGNELVDSDYRRHGMYRRERTLSASSEGRSDGAIKRAKVTSDDEDKDDNRTKFVIEDSDDENVVLDNEVYKDITPNVVITPNSNQPVVMKRCDSDPVLDLGDDVLLTADILVVSHGGFLRELIRHFIYDLECNIPGGNGFALSVIPNTAVSKFTVSFAQNEERPRLTCLFIHDKEHLHCANYKNTRPVS</sequence>
<dbReference type="Gene3D" id="3.40.50.1240">
    <property type="entry name" value="Phosphoglycerate mutase-like"/>
    <property type="match status" value="2"/>
</dbReference>
<dbReference type="Proteomes" id="UP000694865">
    <property type="component" value="Unplaced"/>
</dbReference>
<dbReference type="InterPro" id="IPR013078">
    <property type="entry name" value="His_Pase_superF_clade-1"/>
</dbReference>
<dbReference type="InterPro" id="IPR051695">
    <property type="entry name" value="Phosphoglycerate_Mutase"/>
</dbReference>
<dbReference type="InterPro" id="IPR029033">
    <property type="entry name" value="His_PPase_superfam"/>
</dbReference>
<dbReference type="SUPFAM" id="SSF53254">
    <property type="entry name" value="Phosphoglycerate mutase-like"/>
    <property type="match status" value="1"/>
</dbReference>
<dbReference type="Pfam" id="PF00300">
    <property type="entry name" value="His_Phos_1"/>
    <property type="match status" value="1"/>
</dbReference>
<feature type="region of interest" description="Disordered" evidence="2">
    <location>
        <begin position="194"/>
        <end position="244"/>
    </location>
</feature>
<evidence type="ECO:0000256" key="1">
    <source>
        <dbReference type="ARBA" id="ARBA00022801"/>
    </source>
</evidence>
<reference evidence="4" key="1">
    <citation type="submission" date="2025-08" db="UniProtKB">
        <authorList>
            <consortium name="RefSeq"/>
        </authorList>
    </citation>
    <scope>IDENTIFICATION</scope>
    <source>
        <tissue evidence="4">Testes</tissue>
    </source>
</reference>
<dbReference type="RefSeq" id="XP_006824445.1">
    <property type="nucleotide sequence ID" value="XM_006824382.1"/>
</dbReference>
<dbReference type="GeneID" id="102800499"/>
<feature type="compositionally biased region" description="Polar residues" evidence="2">
    <location>
        <begin position="231"/>
        <end position="244"/>
    </location>
</feature>
<dbReference type="PANTHER" id="PTHR46517:SF1">
    <property type="entry name" value="FRUCTOSE-2,6-BISPHOSPHATASE TIGAR"/>
    <property type="match status" value="1"/>
</dbReference>
<proteinExistence type="predicted"/>